<feature type="domain" description="T6SS Phospholipase effector Tle1-like catalytic" evidence="2">
    <location>
        <begin position="19"/>
        <end position="281"/>
    </location>
</feature>
<reference evidence="3 4" key="1">
    <citation type="submission" date="2016-10" db="EMBL/GenBank/DDBJ databases">
        <title>Proteomics and genomics reveal pathogen-plant mechanisms compatible with a hemibiotrophic lifestyle of Diplodia corticola.</title>
        <authorList>
            <person name="Fernandes I."/>
            <person name="De Jonge R."/>
            <person name="Van De Peer Y."/>
            <person name="Devreese B."/>
            <person name="Alves A."/>
            <person name="Esteves A.C."/>
        </authorList>
    </citation>
    <scope>NUCLEOTIDE SEQUENCE [LARGE SCALE GENOMIC DNA]</scope>
    <source>
        <strain evidence="3 4">CBS 112549</strain>
    </source>
</reference>
<gene>
    <name evidence="3" type="ORF">BKCO1_1300086</name>
</gene>
<dbReference type="InterPro" id="IPR006073">
    <property type="entry name" value="GTP-bd"/>
</dbReference>
<dbReference type="InterPro" id="IPR029058">
    <property type="entry name" value="AB_hydrolase_fold"/>
</dbReference>
<evidence type="ECO:0000313" key="4">
    <source>
        <dbReference type="Proteomes" id="UP000183809"/>
    </source>
</evidence>
<dbReference type="PANTHER" id="PTHR33840">
    <property type="match status" value="1"/>
</dbReference>
<dbReference type="AlphaFoldDB" id="A0A1J9R762"/>
<dbReference type="InterPro" id="IPR027417">
    <property type="entry name" value="P-loop_NTPase"/>
</dbReference>
<comment type="caution">
    <text evidence="3">The sequence shown here is derived from an EMBL/GenBank/DDBJ whole genome shotgun (WGS) entry which is preliminary data.</text>
</comment>
<dbReference type="InterPro" id="IPR018712">
    <property type="entry name" value="Tle1-like_cat"/>
</dbReference>
<dbReference type="Pfam" id="PF09994">
    <property type="entry name" value="T6SS_Tle1-like_cat"/>
    <property type="match status" value="1"/>
</dbReference>
<name>A0A1J9R762_9PEZI</name>
<dbReference type="GO" id="GO:0005525">
    <property type="term" value="F:GTP binding"/>
    <property type="evidence" value="ECO:0007669"/>
    <property type="project" value="InterPro"/>
</dbReference>
<dbReference type="PANTHER" id="PTHR33840:SF1">
    <property type="entry name" value="TLE1 PHOSPHOLIPASE DOMAIN-CONTAINING PROTEIN"/>
    <property type="match status" value="1"/>
</dbReference>
<dbReference type="SUPFAM" id="SSF52540">
    <property type="entry name" value="P-loop containing nucleoside triphosphate hydrolases"/>
    <property type="match status" value="1"/>
</dbReference>
<sequence length="923" mass="102312">MCQHKTSLDSYRGPAPPTRLIYCVDGTWCGPDGTRPSCNGTLTNIYQIYTSILDSTHNGELASDGYYQKPLYMPGIGSADDTFALKRFKAGLFGNGYLKQIKEIYEECCKLGPQDEVWLFGFSRGAFVVRAVAGLLHYVSAIRSAGTPQFAEDYERALEVFQTIQKEGKLGIGEIHRFLTVRCKQSPKIKFVGALDTVKAVKERCPFDISFNNSIEHMRHALALDEDREAMTPEYVFPETSNFKRLPGRTLVQAWFIGAHIDMGGSAARAGLALYPLQWLLIESRSLGLALKFRGNLGYKADIVNPLRLVFPALKGQSSGTNTWSCTLQNGLEVSMQDIRHVHEQKSWNLKLNKHHASLWPKKKRSVFGSDGNLNGWVHCDGQGTIIHPSVYLLIDVSGLASLNSWDLVLQGHIERWRPKTLVERGGKDPRFWDERNDEEPDDIGPIRVLVCGNTGIGKSTLINKVFGTSLAVTPARMRGDHDIRTEIKDPDQPNLILHDSEGFEAGALAQMDAVTDFLHEKSAEVEVANRFHVIWFCIDSTSDRTMQSSTEQLFKMVSKYACEVPIIVVATMKDRFLAIEAAQHRESLEEQGLPVSYDECDRHAKGQLEERISQIRKEMLEVPSGRLDACVAVSRKDQTSIEALTETTFQCISNERVRLIYVGAQVAMIDLKIKLAVSQAMTVYRRTLRALVLVSGVPSGPTTTRTAAILEVCKRIITCFGLPASTAELALQILRAHVWSALANNVAVGIAETFATLGLCATVATGGPFVLVPTAVNIPIVVPATARLLATLTVDLILILTRAFQEAADRNVGEPFKRDLQAAARAYRTLAPEVHREISGLLPRANVSAAFRSETIKIGLEQLIEEYKGRIVDDNSLRNVNTFIDVGEDEIRKLGSGFSPGNIHGNPRGWRRRLVNITRSRG</sequence>
<protein>
    <submittedName>
        <fullName evidence="3">Ras gtpase</fullName>
    </submittedName>
</protein>
<dbReference type="RefSeq" id="XP_020132310.1">
    <property type="nucleotide sequence ID" value="XM_020270972.1"/>
</dbReference>
<dbReference type="CDD" id="cd00882">
    <property type="entry name" value="Ras_like_GTPase"/>
    <property type="match status" value="1"/>
</dbReference>
<dbReference type="STRING" id="236234.A0A1J9R762"/>
<keyword evidence="4" id="KW-1185">Reference proteome</keyword>
<dbReference type="EMBL" id="MNUE01000013">
    <property type="protein sequence ID" value="OJD36050.1"/>
    <property type="molecule type" value="Genomic_DNA"/>
</dbReference>
<dbReference type="SUPFAM" id="SSF53474">
    <property type="entry name" value="alpha/beta-Hydrolases"/>
    <property type="match status" value="1"/>
</dbReference>
<dbReference type="Proteomes" id="UP000183809">
    <property type="component" value="Unassembled WGS sequence"/>
</dbReference>
<accession>A0A1J9R762</accession>
<organism evidence="3 4">
    <name type="scientific">Diplodia corticola</name>
    <dbReference type="NCBI Taxonomy" id="236234"/>
    <lineage>
        <taxon>Eukaryota</taxon>
        <taxon>Fungi</taxon>
        <taxon>Dikarya</taxon>
        <taxon>Ascomycota</taxon>
        <taxon>Pezizomycotina</taxon>
        <taxon>Dothideomycetes</taxon>
        <taxon>Dothideomycetes incertae sedis</taxon>
        <taxon>Botryosphaeriales</taxon>
        <taxon>Botryosphaeriaceae</taxon>
        <taxon>Diplodia</taxon>
    </lineage>
</organism>
<dbReference type="Gene3D" id="3.40.50.300">
    <property type="entry name" value="P-loop containing nucleotide triphosphate hydrolases"/>
    <property type="match status" value="1"/>
</dbReference>
<dbReference type="OrthoDB" id="59699at2759"/>
<evidence type="ECO:0000259" key="2">
    <source>
        <dbReference type="Pfam" id="PF09994"/>
    </source>
</evidence>
<feature type="domain" description="G" evidence="1">
    <location>
        <begin position="448"/>
        <end position="572"/>
    </location>
</feature>
<dbReference type="GeneID" id="31011231"/>
<dbReference type="Pfam" id="PF01926">
    <property type="entry name" value="MMR_HSR1"/>
    <property type="match status" value="1"/>
</dbReference>
<evidence type="ECO:0000259" key="1">
    <source>
        <dbReference type="Pfam" id="PF01926"/>
    </source>
</evidence>
<proteinExistence type="predicted"/>
<evidence type="ECO:0000313" key="3">
    <source>
        <dbReference type="EMBL" id="OJD36050.1"/>
    </source>
</evidence>